<name>A0ABD1ZQG7_9MARC</name>
<reference evidence="2 3" key="1">
    <citation type="submission" date="2024-09" db="EMBL/GenBank/DDBJ databases">
        <title>Chromosome-scale assembly of Riccia fluitans.</title>
        <authorList>
            <person name="Paukszto L."/>
            <person name="Sawicki J."/>
            <person name="Karawczyk K."/>
            <person name="Piernik-Szablinska J."/>
            <person name="Szczecinska M."/>
            <person name="Mazdziarz M."/>
        </authorList>
    </citation>
    <scope>NUCLEOTIDE SEQUENCE [LARGE SCALE GENOMIC DNA]</scope>
    <source>
        <strain evidence="2">Rf_01</strain>
        <tissue evidence="2">Aerial parts of the thallus</tissue>
    </source>
</reference>
<dbReference type="AlphaFoldDB" id="A0ABD1ZQG7"/>
<dbReference type="EMBL" id="JBHFFA010000001">
    <property type="protein sequence ID" value="KAL2652384.1"/>
    <property type="molecule type" value="Genomic_DNA"/>
</dbReference>
<keyword evidence="3" id="KW-1185">Reference proteome</keyword>
<comment type="caution">
    <text evidence="2">The sequence shown here is derived from an EMBL/GenBank/DDBJ whole genome shotgun (WGS) entry which is preliminary data.</text>
</comment>
<dbReference type="Proteomes" id="UP001605036">
    <property type="component" value="Unassembled WGS sequence"/>
</dbReference>
<sequence length="107" mass="11877">MASPTKEIINAQVWHGQYEPNPDVAKASREDQLTGGPPGTNSTPKDSGMRTACTNINVQERRPHWRTWAKMNSSGRCVEGAETTKQKIPKLGPNSQIPTGYTRKWTN</sequence>
<proteinExistence type="predicted"/>
<feature type="compositionally biased region" description="Polar residues" evidence="1">
    <location>
        <begin position="93"/>
        <end position="107"/>
    </location>
</feature>
<accession>A0ABD1ZQG7</accession>
<gene>
    <name evidence="2" type="ORF">R1flu_020512</name>
</gene>
<feature type="region of interest" description="Disordered" evidence="1">
    <location>
        <begin position="72"/>
        <end position="107"/>
    </location>
</feature>
<organism evidence="2 3">
    <name type="scientific">Riccia fluitans</name>
    <dbReference type="NCBI Taxonomy" id="41844"/>
    <lineage>
        <taxon>Eukaryota</taxon>
        <taxon>Viridiplantae</taxon>
        <taxon>Streptophyta</taxon>
        <taxon>Embryophyta</taxon>
        <taxon>Marchantiophyta</taxon>
        <taxon>Marchantiopsida</taxon>
        <taxon>Marchantiidae</taxon>
        <taxon>Marchantiales</taxon>
        <taxon>Ricciaceae</taxon>
        <taxon>Riccia</taxon>
    </lineage>
</organism>
<evidence type="ECO:0000313" key="2">
    <source>
        <dbReference type="EMBL" id="KAL2652384.1"/>
    </source>
</evidence>
<protein>
    <submittedName>
        <fullName evidence="2">Uncharacterized protein</fullName>
    </submittedName>
</protein>
<evidence type="ECO:0000256" key="1">
    <source>
        <dbReference type="SAM" id="MobiDB-lite"/>
    </source>
</evidence>
<evidence type="ECO:0000313" key="3">
    <source>
        <dbReference type="Proteomes" id="UP001605036"/>
    </source>
</evidence>
<feature type="region of interest" description="Disordered" evidence="1">
    <location>
        <begin position="1"/>
        <end position="51"/>
    </location>
</feature>